<sequence length="101" mass="11825">MNVYDFPHRAKGQTTPYSVYKVTTTGALANVDPPHHNPAEFVLASVRCWWEVIGQKRCPGRHFEARARKRHCFYWLRRISHRKILGVILFIILSPYQAMDT</sequence>
<gene>
    <name evidence="2" type="ORF">C7B43_02770</name>
</gene>
<dbReference type="EMBL" id="PXYT01000003">
    <property type="protein sequence ID" value="PSR31308.1"/>
    <property type="molecule type" value="Genomic_DNA"/>
</dbReference>
<name>A0A2T2XA31_9FIRM</name>
<feature type="transmembrane region" description="Helical" evidence="1">
    <location>
        <begin position="84"/>
        <end position="99"/>
    </location>
</feature>
<evidence type="ECO:0000313" key="3">
    <source>
        <dbReference type="Proteomes" id="UP000242699"/>
    </source>
</evidence>
<comment type="caution">
    <text evidence="2">The sequence shown here is derived from an EMBL/GenBank/DDBJ whole genome shotgun (WGS) entry which is preliminary data.</text>
</comment>
<proteinExistence type="predicted"/>
<evidence type="ECO:0000313" key="2">
    <source>
        <dbReference type="EMBL" id="PSR31308.1"/>
    </source>
</evidence>
<dbReference type="AlphaFoldDB" id="A0A2T2XA31"/>
<accession>A0A2T2XA31</accession>
<dbReference type="Proteomes" id="UP000242699">
    <property type="component" value="Unassembled WGS sequence"/>
</dbReference>
<keyword evidence="1" id="KW-1133">Transmembrane helix</keyword>
<organism evidence="2 3">
    <name type="scientific">Sulfobacillus benefaciens</name>
    <dbReference type="NCBI Taxonomy" id="453960"/>
    <lineage>
        <taxon>Bacteria</taxon>
        <taxon>Bacillati</taxon>
        <taxon>Bacillota</taxon>
        <taxon>Clostridia</taxon>
        <taxon>Eubacteriales</taxon>
        <taxon>Clostridiales Family XVII. Incertae Sedis</taxon>
        <taxon>Sulfobacillus</taxon>
    </lineage>
</organism>
<keyword evidence="1" id="KW-0812">Transmembrane</keyword>
<dbReference type="InterPro" id="IPR011518">
    <property type="entry name" value="Transposase_36"/>
</dbReference>
<reference evidence="2 3" key="1">
    <citation type="journal article" date="2014" name="BMC Genomics">
        <title>Comparison of environmental and isolate Sulfobacillus genomes reveals diverse carbon, sulfur, nitrogen, and hydrogen metabolisms.</title>
        <authorList>
            <person name="Justice N.B."/>
            <person name="Norman A."/>
            <person name="Brown C.T."/>
            <person name="Singh A."/>
            <person name="Thomas B.C."/>
            <person name="Banfield J.F."/>
        </authorList>
    </citation>
    <scope>NUCLEOTIDE SEQUENCE [LARGE SCALE GENOMIC DNA]</scope>
    <source>
        <strain evidence="2">AMDSBA1</strain>
    </source>
</reference>
<protein>
    <submittedName>
        <fullName evidence="2">Uncharacterized protein</fullName>
    </submittedName>
</protein>
<keyword evidence="1" id="KW-0472">Membrane</keyword>
<dbReference type="Pfam" id="PF07592">
    <property type="entry name" value="DDE_Tnp_ISAZ013"/>
    <property type="match status" value="1"/>
</dbReference>
<evidence type="ECO:0000256" key="1">
    <source>
        <dbReference type="SAM" id="Phobius"/>
    </source>
</evidence>